<gene>
    <name evidence="2" type="ORF">SVIM_LOCUS332282</name>
</gene>
<keyword evidence="1" id="KW-0472">Membrane</keyword>
<protein>
    <submittedName>
        <fullName evidence="2">Uncharacterized protein</fullName>
    </submittedName>
</protein>
<dbReference type="AlphaFoldDB" id="A0A6N2M8N3"/>
<name>A0A6N2M8N3_SALVM</name>
<sequence length="99" mass="11677">MLQKTPSKTSILNPTMLFPQLLLPPQLSLSLLRQFRSFSNARLLLFKKNWMVHIWDMRGGCRVRPKLRSLDQCLMLQLWHILVIVYSSYTLVGTFCFLH</sequence>
<dbReference type="EMBL" id="CAADRP010001719">
    <property type="protein sequence ID" value="VFU50034.1"/>
    <property type="molecule type" value="Genomic_DNA"/>
</dbReference>
<evidence type="ECO:0000256" key="1">
    <source>
        <dbReference type="SAM" id="Phobius"/>
    </source>
</evidence>
<keyword evidence="1" id="KW-0812">Transmembrane</keyword>
<feature type="transmembrane region" description="Helical" evidence="1">
    <location>
        <begin position="78"/>
        <end position="98"/>
    </location>
</feature>
<accession>A0A6N2M8N3</accession>
<evidence type="ECO:0000313" key="2">
    <source>
        <dbReference type="EMBL" id="VFU50034.1"/>
    </source>
</evidence>
<reference evidence="2" key="1">
    <citation type="submission" date="2019-03" db="EMBL/GenBank/DDBJ databases">
        <authorList>
            <person name="Mank J."/>
            <person name="Almeida P."/>
        </authorList>
    </citation>
    <scope>NUCLEOTIDE SEQUENCE</scope>
    <source>
        <strain evidence="2">78183</strain>
    </source>
</reference>
<keyword evidence="1" id="KW-1133">Transmembrane helix</keyword>
<proteinExistence type="predicted"/>
<organism evidence="2">
    <name type="scientific">Salix viminalis</name>
    <name type="common">Common osier</name>
    <name type="synonym">Basket willow</name>
    <dbReference type="NCBI Taxonomy" id="40686"/>
    <lineage>
        <taxon>Eukaryota</taxon>
        <taxon>Viridiplantae</taxon>
        <taxon>Streptophyta</taxon>
        <taxon>Embryophyta</taxon>
        <taxon>Tracheophyta</taxon>
        <taxon>Spermatophyta</taxon>
        <taxon>Magnoliopsida</taxon>
        <taxon>eudicotyledons</taxon>
        <taxon>Gunneridae</taxon>
        <taxon>Pentapetalae</taxon>
        <taxon>rosids</taxon>
        <taxon>fabids</taxon>
        <taxon>Malpighiales</taxon>
        <taxon>Salicaceae</taxon>
        <taxon>Saliceae</taxon>
        <taxon>Salix</taxon>
    </lineage>
</organism>